<evidence type="ECO:0000313" key="3">
    <source>
        <dbReference type="Proteomes" id="UP000789524"/>
    </source>
</evidence>
<reference evidence="2" key="1">
    <citation type="submission" date="2021-09" db="EMBL/GenBank/DDBJ databases">
        <authorList>
            <person name="Martin H S."/>
        </authorList>
    </citation>
    <scope>NUCLEOTIDE SEQUENCE</scope>
</reference>
<name>A0A8J2QM96_9NEOP</name>
<proteinExistence type="predicted"/>
<organism evidence="2 3">
    <name type="scientific">Danaus chrysippus</name>
    <name type="common">African queen</name>
    <dbReference type="NCBI Taxonomy" id="151541"/>
    <lineage>
        <taxon>Eukaryota</taxon>
        <taxon>Metazoa</taxon>
        <taxon>Ecdysozoa</taxon>
        <taxon>Arthropoda</taxon>
        <taxon>Hexapoda</taxon>
        <taxon>Insecta</taxon>
        <taxon>Pterygota</taxon>
        <taxon>Neoptera</taxon>
        <taxon>Endopterygota</taxon>
        <taxon>Lepidoptera</taxon>
        <taxon>Glossata</taxon>
        <taxon>Ditrysia</taxon>
        <taxon>Papilionoidea</taxon>
        <taxon>Nymphalidae</taxon>
        <taxon>Danainae</taxon>
        <taxon>Danaini</taxon>
        <taxon>Danaina</taxon>
        <taxon>Danaus</taxon>
        <taxon>Anosia</taxon>
    </lineage>
</organism>
<sequence>MGARREPSAVYTTCWAQDAGWGLGDSEKYTGEPRPQAEDARRATKPRRDAYSMGLSEKCDAVNQNNQSWCMCEILEGEGGDERSLPAPGHVTPPPPSHDSPLVTMQ</sequence>
<dbReference type="EMBL" id="CAKASE010000051">
    <property type="protein sequence ID" value="CAG9564618.1"/>
    <property type="molecule type" value="Genomic_DNA"/>
</dbReference>
<evidence type="ECO:0000313" key="2">
    <source>
        <dbReference type="EMBL" id="CAG9564618.1"/>
    </source>
</evidence>
<feature type="region of interest" description="Disordered" evidence="1">
    <location>
        <begin position="20"/>
        <end position="49"/>
    </location>
</feature>
<protein>
    <submittedName>
        <fullName evidence="2">(African queen) hypothetical protein</fullName>
    </submittedName>
</protein>
<comment type="caution">
    <text evidence="2">The sequence shown here is derived from an EMBL/GenBank/DDBJ whole genome shotgun (WGS) entry which is preliminary data.</text>
</comment>
<dbReference type="Proteomes" id="UP000789524">
    <property type="component" value="Unassembled WGS sequence"/>
</dbReference>
<feature type="region of interest" description="Disordered" evidence="1">
    <location>
        <begin position="79"/>
        <end position="106"/>
    </location>
</feature>
<dbReference type="AlphaFoldDB" id="A0A8J2QM96"/>
<feature type="compositionally biased region" description="Basic and acidic residues" evidence="1">
    <location>
        <begin position="25"/>
        <end position="49"/>
    </location>
</feature>
<keyword evidence="3" id="KW-1185">Reference proteome</keyword>
<gene>
    <name evidence="2" type="ORF">DCHRY22_LOCUS5592</name>
</gene>
<accession>A0A8J2QM96</accession>
<evidence type="ECO:0000256" key="1">
    <source>
        <dbReference type="SAM" id="MobiDB-lite"/>
    </source>
</evidence>